<dbReference type="Proteomes" id="UP000175989">
    <property type="component" value="Unassembled WGS sequence"/>
</dbReference>
<comment type="caution">
    <text evidence="1">The sequence shown here is derived from an EMBL/GenBank/DDBJ whole genome shotgun (WGS) entry which is preliminary data.</text>
</comment>
<organism evidence="1 2">
    <name type="scientific">Duganella phyllosphaerae</name>
    <dbReference type="NCBI Taxonomy" id="762836"/>
    <lineage>
        <taxon>Bacteria</taxon>
        <taxon>Pseudomonadati</taxon>
        <taxon>Pseudomonadota</taxon>
        <taxon>Betaproteobacteria</taxon>
        <taxon>Burkholderiales</taxon>
        <taxon>Oxalobacteraceae</taxon>
        <taxon>Telluria group</taxon>
        <taxon>Duganella</taxon>
    </lineage>
</organism>
<dbReference type="SUPFAM" id="SSF56752">
    <property type="entry name" value="D-aminoacid aminotransferase-like PLP-dependent enzymes"/>
    <property type="match status" value="1"/>
</dbReference>
<dbReference type="EMBL" id="LROM01000096">
    <property type="protein sequence ID" value="OEZ97689.1"/>
    <property type="molecule type" value="Genomic_DNA"/>
</dbReference>
<keyword evidence="2" id="KW-1185">Reference proteome</keyword>
<dbReference type="AlphaFoldDB" id="A0A1E7WGS8"/>
<sequence length="67" mass="7278">MFVKVNGKWLTPALHCGVLPGVMRGVLLDDPAWQAGEAVITREMLARAEELMVCNALRGALRATLES</sequence>
<gene>
    <name evidence="1" type="ORF">DUPY_35220</name>
</gene>
<dbReference type="InterPro" id="IPR043132">
    <property type="entry name" value="BCAT-like_C"/>
</dbReference>
<dbReference type="PATRIC" id="fig|762836.4.peg.3628"/>
<evidence type="ECO:0000313" key="1">
    <source>
        <dbReference type="EMBL" id="OEZ97689.1"/>
    </source>
</evidence>
<dbReference type="Gene3D" id="3.20.10.10">
    <property type="entry name" value="D-amino Acid Aminotransferase, subunit A, domain 2"/>
    <property type="match status" value="1"/>
</dbReference>
<dbReference type="InterPro" id="IPR001544">
    <property type="entry name" value="Aminotrans_IV"/>
</dbReference>
<proteinExistence type="predicted"/>
<name>A0A1E7WGS8_9BURK</name>
<protein>
    <submittedName>
        <fullName evidence="1">Uncharacterized protein</fullName>
    </submittedName>
</protein>
<accession>A0A1E7WGS8</accession>
<reference evidence="2" key="1">
    <citation type="journal article" date="2016" name="Front. Microbiol.">
        <title>Molecular Keys to the Janthinobacterium and Duganella spp. Interaction with the Plant Pathogen Fusarium graminearum.</title>
        <authorList>
            <person name="Haack F.S."/>
            <person name="Poehlein A."/>
            <person name="Kroger C."/>
            <person name="Voigt C.A."/>
            <person name="Piepenbring M."/>
            <person name="Bode H.B."/>
            <person name="Daniel R."/>
            <person name="Schafer W."/>
            <person name="Streit W.R."/>
        </authorList>
    </citation>
    <scope>NUCLEOTIDE SEQUENCE [LARGE SCALE GENOMIC DNA]</scope>
    <source>
        <strain evidence="2">T54</strain>
    </source>
</reference>
<evidence type="ECO:0000313" key="2">
    <source>
        <dbReference type="Proteomes" id="UP000175989"/>
    </source>
</evidence>
<dbReference type="InterPro" id="IPR036038">
    <property type="entry name" value="Aminotransferase-like"/>
</dbReference>
<dbReference type="Pfam" id="PF01063">
    <property type="entry name" value="Aminotran_4"/>
    <property type="match status" value="1"/>
</dbReference>
<dbReference type="GO" id="GO:0003824">
    <property type="term" value="F:catalytic activity"/>
    <property type="evidence" value="ECO:0007669"/>
    <property type="project" value="InterPro"/>
</dbReference>